<evidence type="ECO:0000313" key="3">
    <source>
        <dbReference type="Proteomes" id="UP001149090"/>
    </source>
</evidence>
<name>A0A9Q0RG85_ANAIG</name>
<proteinExistence type="inferred from homology"/>
<dbReference type="GO" id="GO:0005634">
    <property type="term" value="C:nucleus"/>
    <property type="evidence" value="ECO:0007669"/>
    <property type="project" value="TreeGrafter"/>
</dbReference>
<comment type="similarity">
    <text evidence="1">Belongs to the SAP18 family.</text>
</comment>
<dbReference type="PANTHER" id="PTHR13082:SF0">
    <property type="entry name" value="HISTONE DEACETYLASE COMPLEX SUBUNIT SAP18"/>
    <property type="match status" value="1"/>
</dbReference>
<dbReference type="OMA" id="TYRMREI"/>
<dbReference type="InterPro" id="IPR042534">
    <property type="entry name" value="SAP18_sf"/>
</dbReference>
<comment type="caution">
    <text evidence="2">The sequence shown here is derived from an EMBL/GenBank/DDBJ whole genome shotgun (WGS) entry which is preliminary data.</text>
</comment>
<dbReference type="AlphaFoldDB" id="A0A9Q0RG85"/>
<keyword evidence="3" id="KW-1185">Reference proteome</keyword>
<dbReference type="Gene3D" id="3.10.20.550">
    <property type="entry name" value="ASAP complex, SAP18 subunit"/>
    <property type="match status" value="1"/>
</dbReference>
<dbReference type="OrthoDB" id="440566at2759"/>
<sequence>MSNRFPRRRRGDTYIKTQQVDRKSITPFLLRTFIRVGDRNSPKDYQESLPQDEIEIYSWKDCTLKELTSIIQDNCIPARKQGTRFVFAFVFKDKRTGQIVFKDIGSTYSSKSSSDDDSSLEQLRFRTGDYLDVALFLRD</sequence>
<dbReference type="EMBL" id="JAPDFW010000022">
    <property type="protein sequence ID" value="KAJ5079811.1"/>
    <property type="molecule type" value="Genomic_DNA"/>
</dbReference>
<evidence type="ECO:0000313" key="2">
    <source>
        <dbReference type="EMBL" id="KAJ5079811.1"/>
    </source>
</evidence>
<protein>
    <submittedName>
        <fullName evidence="2">Histone deacetylase complex subunit sap18</fullName>
    </submittedName>
</protein>
<dbReference type="GO" id="GO:0003714">
    <property type="term" value="F:transcription corepressor activity"/>
    <property type="evidence" value="ECO:0007669"/>
    <property type="project" value="TreeGrafter"/>
</dbReference>
<reference evidence="2" key="1">
    <citation type="submission" date="2022-10" db="EMBL/GenBank/DDBJ databases">
        <title>Novel sulphate-reducing endosymbionts in the free-living metamonad Anaeramoeba.</title>
        <authorList>
            <person name="Jerlstrom-Hultqvist J."/>
            <person name="Cepicka I."/>
            <person name="Gallot-Lavallee L."/>
            <person name="Salas-Leiva D."/>
            <person name="Curtis B.A."/>
            <person name="Zahonova K."/>
            <person name="Pipaliya S."/>
            <person name="Dacks J."/>
            <person name="Roger A.J."/>
        </authorList>
    </citation>
    <scope>NUCLEOTIDE SEQUENCE</scope>
    <source>
        <strain evidence="2">BMAN</strain>
    </source>
</reference>
<dbReference type="Pfam" id="PF06487">
    <property type="entry name" value="SAP18"/>
    <property type="match status" value="1"/>
</dbReference>
<dbReference type="PANTHER" id="PTHR13082">
    <property type="entry name" value="SAP18"/>
    <property type="match status" value="1"/>
</dbReference>
<accession>A0A9Q0RG85</accession>
<evidence type="ECO:0000256" key="1">
    <source>
        <dbReference type="ARBA" id="ARBA00009143"/>
    </source>
</evidence>
<gene>
    <name evidence="2" type="ORF">M0811_04124</name>
</gene>
<organism evidence="2 3">
    <name type="scientific">Anaeramoeba ignava</name>
    <name type="common">Anaerobic marine amoeba</name>
    <dbReference type="NCBI Taxonomy" id="1746090"/>
    <lineage>
        <taxon>Eukaryota</taxon>
        <taxon>Metamonada</taxon>
        <taxon>Anaeramoebidae</taxon>
        <taxon>Anaeramoeba</taxon>
    </lineage>
</organism>
<dbReference type="Proteomes" id="UP001149090">
    <property type="component" value="Unassembled WGS sequence"/>
</dbReference>
<dbReference type="InterPro" id="IPR010516">
    <property type="entry name" value="SAP18"/>
</dbReference>